<evidence type="ECO:0000313" key="19">
    <source>
        <dbReference type="Proteomes" id="UP000178184"/>
    </source>
</evidence>
<feature type="domain" description="UvrD-like helicase C-terminal" evidence="17">
    <location>
        <begin position="319"/>
        <end position="621"/>
    </location>
</feature>
<keyword evidence="5 15" id="KW-0378">Hydrolase</keyword>
<proteinExistence type="inferred from homology"/>
<keyword evidence="7" id="KW-0269">Exonuclease</keyword>
<accession>A0A1F6WN61</accession>
<dbReference type="EMBL" id="MFUO01000031">
    <property type="protein sequence ID" value="OGI83274.1"/>
    <property type="molecule type" value="Genomic_DNA"/>
</dbReference>
<dbReference type="PANTHER" id="PTHR11070">
    <property type="entry name" value="UVRD / RECB / PCRA DNA HELICASE FAMILY MEMBER"/>
    <property type="match status" value="1"/>
</dbReference>
<dbReference type="AlphaFoldDB" id="A0A1F6WN61"/>
<dbReference type="Pfam" id="PF00580">
    <property type="entry name" value="UvrD-helicase"/>
    <property type="match status" value="1"/>
</dbReference>
<evidence type="ECO:0000259" key="17">
    <source>
        <dbReference type="PROSITE" id="PS51217"/>
    </source>
</evidence>
<evidence type="ECO:0000256" key="3">
    <source>
        <dbReference type="ARBA" id="ARBA00022741"/>
    </source>
</evidence>
<dbReference type="InterPro" id="IPR011604">
    <property type="entry name" value="PDDEXK-like_dom_sf"/>
</dbReference>
<keyword evidence="2" id="KW-0540">Nuclease</keyword>
<comment type="catalytic activity">
    <reaction evidence="14">
        <text>ATP + H2O = ADP + phosphate + H(+)</text>
        <dbReference type="Rhea" id="RHEA:13065"/>
        <dbReference type="ChEBI" id="CHEBI:15377"/>
        <dbReference type="ChEBI" id="CHEBI:15378"/>
        <dbReference type="ChEBI" id="CHEBI:30616"/>
        <dbReference type="ChEBI" id="CHEBI:43474"/>
        <dbReference type="ChEBI" id="CHEBI:456216"/>
        <dbReference type="EC" id="5.6.2.4"/>
    </reaction>
</comment>
<dbReference type="Gene3D" id="3.90.320.10">
    <property type="match status" value="1"/>
</dbReference>
<evidence type="ECO:0000256" key="13">
    <source>
        <dbReference type="ARBA" id="ARBA00034808"/>
    </source>
</evidence>
<keyword evidence="3 15" id="KW-0547">Nucleotide-binding</keyword>
<dbReference type="EC" id="5.6.2.4" evidence="13"/>
<dbReference type="PROSITE" id="PS51217">
    <property type="entry name" value="UVRD_HELICASE_CTER"/>
    <property type="match status" value="1"/>
</dbReference>
<reference evidence="18 19" key="1">
    <citation type="journal article" date="2016" name="Nat. Commun.">
        <title>Thousands of microbial genomes shed light on interconnected biogeochemical processes in an aquifer system.</title>
        <authorList>
            <person name="Anantharaman K."/>
            <person name="Brown C.T."/>
            <person name="Hug L.A."/>
            <person name="Sharon I."/>
            <person name="Castelle C.J."/>
            <person name="Probst A.J."/>
            <person name="Thomas B.C."/>
            <person name="Singh A."/>
            <person name="Wilkins M.J."/>
            <person name="Karaoz U."/>
            <person name="Brodie E.L."/>
            <person name="Williams K.H."/>
            <person name="Hubbard S.S."/>
            <person name="Banfield J.F."/>
        </authorList>
    </citation>
    <scope>NUCLEOTIDE SEQUENCE [LARGE SCALE GENOMIC DNA]</scope>
</reference>
<keyword evidence="8 15" id="KW-0067">ATP-binding</keyword>
<dbReference type="PANTHER" id="PTHR11070:SF2">
    <property type="entry name" value="ATP-DEPENDENT DNA HELICASE SRS2"/>
    <property type="match status" value="1"/>
</dbReference>
<keyword evidence="10" id="KW-0234">DNA repair</keyword>
<dbReference type="InterPro" id="IPR000212">
    <property type="entry name" value="DNA_helicase_UvrD/REP"/>
</dbReference>
<dbReference type="Gene3D" id="3.40.50.300">
    <property type="entry name" value="P-loop containing nucleotide triphosphate hydrolases"/>
    <property type="match status" value="2"/>
</dbReference>
<dbReference type="GO" id="GO:0003677">
    <property type="term" value="F:DNA binding"/>
    <property type="evidence" value="ECO:0007669"/>
    <property type="project" value="UniProtKB-KW"/>
</dbReference>
<keyword evidence="4" id="KW-0227">DNA damage</keyword>
<dbReference type="GO" id="GO:0005524">
    <property type="term" value="F:ATP binding"/>
    <property type="evidence" value="ECO:0007669"/>
    <property type="project" value="UniProtKB-UniRule"/>
</dbReference>
<dbReference type="InterPro" id="IPR014016">
    <property type="entry name" value="UvrD-like_ATP-bd"/>
</dbReference>
<dbReference type="InterPro" id="IPR038726">
    <property type="entry name" value="PDDEXK_AddAB-type"/>
</dbReference>
<evidence type="ECO:0000256" key="5">
    <source>
        <dbReference type="ARBA" id="ARBA00022801"/>
    </source>
</evidence>
<evidence type="ECO:0000256" key="11">
    <source>
        <dbReference type="ARBA" id="ARBA00023235"/>
    </source>
</evidence>
<dbReference type="InterPro" id="IPR027417">
    <property type="entry name" value="P-loop_NTPase"/>
</dbReference>
<dbReference type="Gene3D" id="1.10.10.160">
    <property type="match status" value="1"/>
</dbReference>
<dbReference type="InterPro" id="IPR013986">
    <property type="entry name" value="DExx_box_DNA_helicase_dom_sf"/>
</dbReference>
<dbReference type="GO" id="GO:0000725">
    <property type="term" value="P:recombinational repair"/>
    <property type="evidence" value="ECO:0007669"/>
    <property type="project" value="TreeGrafter"/>
</dbReference>
<dbReference type="GO" id="GO:0043138">
    <property type="term" value="F:3'-5' DNA helicase activity"/>
    <property type="evidence" value="ECO:0007669"/>
    <property type="project" value="UniProtKB-EC"/>
</dbReference>
<evidence type="ECO:0000256" key="4">
    <source>
        <dbReference type="ARBA" id="ARBA00022763"/>
    </source>
</evidence>
<dbReference type="InterPro" id="IPR014017">
    <property type="entry name" value="DNA_helicase_UvrD-like_C"/>
</dbReference>
<gene>
    <name evidence="18" type="ORF">A2903_02775</name>
</gene>
<evidence type="ECO:0000256" key="10">
    <source>
        <dbReference type="ARBA" id="ARBA00023204"/>
    </source>
</evidence>
<name>A0A1F6WN61_9BACT</name>
<evidence type="ECO:0000256" key="15">
    <source>
        <dbReference type="PROSITE-ProRule" id="PRU00560"/>
    </source>
</evidence>
<evidence type="ECO:0000256" key="14">
    <source>
        <dbReference type="ARBA" id="ARBA00048988"/>
    </source>
</evidence>
<dbReference type="CDD" id="cd17932">
    <property type="entry name" value="DEXQc_UvrD"/>
    <property type="match status" value="1"/>
</dbReference>
<dbReference type="PROSITE" id="PS51198">
    <property type="entry name" value="UVRD_HELICASE_ATP_BIND"/>
    <property type="match status" value="1"/>
</dbReference>
<evidence type="ECO:0000256" key="7">
    <source>
        <dbReference type="ARBA" id="ARBA00022839"/>
    </source>
</evidence>
<evidence type="ECO:0000256" key="1">
    <source>
        <dbReference type="ARBA" id="ARBA00009922"/>
    </source>
</evidence>
<evidence type="ECO:0000256" key="9">
    <source>
        <dbReference type="ARBA" id="ARBA00023125"/>
    </source>
</evidence>
<dbReference type="Proteomes" id="UP000178184">
    <property type="component" value="Unassembled WGS sequence"/>
</dbReference>
<organism evidence="18 19">
    <name type="scientific">Candidatus Nomurabacteria bacterium RIFCSPLOWO2_01_FULL_33_17</name>
    <dbReference type="NCBI Taxonomy" id="1801764"/>
    <lineage>
        <taxon>Bacteria</taxon>
        <taxon>Candidatus Nomuraibacteriota</taxon>
    </lineage>
</organism>
<dbReference type="SUPFAM" id="SSF52540">
    <property type="entry name" value="P-loop containing nucleoside triphosphate hydrolases"/>
    <property type="match status" value="1"/>
</dbReference>
<evidence type="ECO:0000259" key="16">
    <source>
        <dbReference type="PROSITE" id="PS51198"/>
    </source>
</evidence>
<comment type="catalytic activity">
    <reaction evidence="12">
        <text>Couples ATP hydrolysis with the unwinding of duplex DNA by translocating in the 3'-5' direction.</text>
        <dbReference type="EC" id="5.6.2.4"/>
    </reaction>
</comment>
<feature type="domain" description="UvrD-like helicase ATP-binding" evidence="16">
    <location>
        <begin position="10"/>
        <end position="330"/>
    </location>
</feature>
<evidence type="ECO:0000256" key="6">
    <source>
        <dbReference type="ARBA" id="ARBA00022806"/>
    </source>
</evidence>
<evidence type="ECO:0000256" key="2">
    <source>
        <dbReference type="ARBA" id="ARBA00022722"/>
    </source>
</evidence>
<dbReference type="Pfam" id="PF13361">
    <property type="entry name" value="UvrD_C"/>
    <property type="match status" value="1"/>
</dbReference>
<evidence type="ECO:0000256" key="8">
    <source>
        <dbReference type="ARBA" id="ARBA00022840"/>
    </source>
</evidence>
<feature type="binding site" evidence="15">
    <location>
        <begin position="31"/>
        <end position="38"/>
    </location>
    <ligand>
        <name>ATP</name>
        <dbReference type="ChEBI" id="CHEBI:30616"/>
    </ligand>
</feature>
<evidence type="ECO:0000256" key="12">
    <source>
        <dbReference type="ARBA" id="ARBA00034617"/>
    </source>
</evidence>
<evidence type="ECO:0000313" key="18">
    <source>
        <dbReference type="EMBL" id="OGI83274.1"/>
    </source>
</evidence>
<sequence length="1014" mass="116853">MDEDFKQAYNKLNIAQKEAVDTIDGPVMVVAGPGTGKTQILALRIANILQNTDTGANSILCLTFTRSGVGAMKDRLEKYIGSLSRGVTINTFHSFASSIVGKYYEVLDFSYPPKLMDDSESVFLIDEILHTNDWEYIKTRTNPSQYFNDLKGLISLLKKERLEPEKFLDLIKIDIESLQKDPESISSRGESKGEFKKDIIKKIESLERTIEVVKFYEVYENLKKERGMMDYDDVLEYAVKIVEDSDDARSDIKEEYQYILIDEHQDSSFVQNNFLKAVWGDVEMPNIFVVGDDRQLIYGFSGANISYFEEFSHYFGKAKLIILVENYRSTENILGLADELLISSITKEKLKSNKKENVKINLYQYNFPRDEILHIGLMIKEMVEKGENLNQFAILLPKNKNVRQACNILSDMGIPIVSEKNVSIFDINEVDSLIRVLQIINNPNDNVLLCESILDQTSGIDTFLAHKFIKSFSSQNGYTLNRKDFWDFTENTDKTLFSDTNPVSIWRGQLNNWINSTNGERISKIVSIVGNELLIEKSQNHEELLKNVEIVRSLIHLAISYEENPTRNASRIASADGHTKAKLNDFLQYFSRLREYNTHINIASIGLNNGVHVMTLHKSKGLEYKYVFIAHMNEEILMSSKRNAFTLPEKVKDLLDKKDIESAKRELYVAITRAKDILSISYSKSDFEGKDLTLAHIIEDLNKDHFIIKNNIQTEDEIIKKDIKHFALKSSLDIENDTLKSVMDFVKQKYTETNITVSMLNNFFICSWRWYFRNFLKLPEVKSKSLVLGSAVHSVIEFILKENSKPSDEAIKVKIVFELKKEGIDDIIELKKLTKDAYDSIKNWLINYYEKLAKDHESERNISFRDKNFPNLNIYGKIDLTERLSNGDIIITDFKTGSSKTVGMIEKKDEENRLSSYMRQLAMYSYLVQGVEGGKIVAESRLLFLEENPKEKNYLYKTHIDSEVIDLLIRDIKDYENELIIGSWVSRPCHFKPYGTSNTECEYCKIANKIFVDN</sequence>
<protein>
    <recommendedName>
        <fullName evidence="13">DNA 3'-5' helicase</fullName>
        <ecNumber evidence="13">5.6.2.4</ecNumber>
    </recommendedName>
</protein>
<comment type="caution">
    <text evidence="18">The sequence shown here is derived from an EMBL/GenBank/DDBJ whole genome shotgun (WGS) entry which is preliminary data.</text>
</comment>
<keyword evidence="9" id="KW-0238">DNA-binding</keyword>
<comment type="similarity">
    <text evidence="1">Belongs to the helicase family. UvrD subfamily.</text>
</comment>
<keyword evidence="11" id="KW-0413">Isomerase</keyword>
<dbReference type="Gene3D" id="1.10.486.10">
    <property type="entry name" value="PCRA, domain 4"/>
    <property type="match status" value="1"/>
</dbReference>
<dbReference type="STRING" id="1801764.A2903_02775"/>
<dbReference type="Pfam" id="PF12705">
    <property type="entry name" value="PDDEXK_1"/>
    <property type="match status" value="1"/>
</dbReference>
<keyword evidence="6 15" id="KW-0347">Helicase</keyword>
<dbReference type="GO" id="GO:0004527">
    <property type="term" value="F:exonuclease activity"/>
    <property type="evidence" value="ECO:0007669"/>
    <property type="project" value="UniProtKB-KW"/>
</dbReference>